<dbReference type="SUPFAM" id="SSF53474">
    <property type="entry name" value="alpha/beta-Hydrolases"/>
    <property type="match status" value="1"/>
</dbReference>
<dbReference type="GO" id="GO:0016787">
    <property type="term" value="F:hydrolase activity"/>
    <property type="evidence" value="ECO:0007669"/>
    <property type="project" value="UniProtKB-KW"/>
</dbReference>
<feature type="domain" description="Serine aminopeptidase S33" evidence="1">
    <location>
        <begin position="55"/>
        <end position="312"/>
    </location>
</feature>
<dbReference type="Pfam" id="PF12146">
    <property type="entry name" value="Hydrolase_4"/>
    <property type="match status" value="1"/>
</dbReference>
<organism evidence="2 3">
    <name type="scientific">Vibrio algicola</name>
    <dbReference type="NCBI Taxonomy" id="2662262"/>
    <lineage>
        <taxon>Bacteria</taxon>
        <taxon>Pseudomonadati</taxon>
        <taxon>Pseudomonadota</taxon>
        <taxon>Gammaproteobacteria</taxon>
        <taxon>Vibrionales</taxon>
        <taxon>Vibrionaceae</taxon>
        <taxon>Vibrio</taxon>
    </lineage>
</organism>
<name>A0A5Q0TCZ2_9VIBR</name>
<dbReference type="Proteomes" id="UP000348942">
    <property type="component" value="Chromosome 1"/>
</dbReference>
<reference evidence="2 3" key="1">
    <citation type="submission" date="2019-10" db="EMBL/GenBank/DDBJ databases">
        <title>Vibrio sp. nov., isolated from Coralline algae surface.</title>
        <authorList>
            <person name="Geng Y."/>
            <person name="Zhang X."/>
        </authorList>
    </citation>
    <scope>NUCLEOTIDE SEQUENCE [LARGE SCALE GENOMIC DNA]</scope>
    <source>
        <strain evidence="2 3">SM1977</strain>
    </source>
</reference>
<dbReference type="PANTHER" id="PTHR11614">
    <property type="entry name" value="PHOSPHOLIPASE-RELATED"/>
    <property type="match status" value="1"/>
</dbReference>
<keyword evidence="2" id="KW-0378">Hydrolase</keyword>
<dbReference type="InterPro" id="IPR051044">
    <property type="entry name" value="MAG_DAG_Lipase"/>
</dbReference>
<dbReference type="Gene3D" id="3.40.50.1820">
    <property type="entry name" value="alpha/beta hydrolase"/>
    <property type="match status" value="1"/>
</dbReference>
<dbReference type="InterPro" id="IPR022742">
    <property type="entry name" value="Hydrolase_4"/>
</dbReference>
<gene>
    <name evidence="2" type="ORF">GFB47_00135</name>
</gene>
<accession>A0A5Q0TCZ2</accession>
<dbReference type="AlphaFoldDB" id="A0A5Q0TCZ2"/>
<sequence length="328" mass="37814">MELPSGQAPSFSQEENLLAFSISTLTPFWNTKKEGYIEGQEGKKLYWVSLTHPENTKAIVVVNGRIESVCKYQELFYDLSQQGYDIYSYDHRGQGLSDRSSPDRHLGHVEKFDHYIKDLHHILRHFDLDENYQEKFLIAHSMGGAISTRYLQTHPNHGFKRVVLSAPMVGIHMPWYLRSLAVPLSKWMASRNPIGYLPGKKGYHVSPFSANDLTHSPIRYQWFRDLYEQQPDIQLGGPSRHWVNQSLNTTRLCHQQADKINVPLLLLQASEDIVVDNTAQNKFVNKINKHHENLATLVEMKGSKHEVFFEIDSLRNQALNETLTFLKG</sequence>
<dbReference type="RefSeq" id="WP_153445541.1">
    <property type="nucleotide sequence ID" value="NZ_CP045699.1"/>
</dbReference>
<keyword evidence="3" id="KW-1185">Reference proteome</keyword>
<evidence type="ECO:0000313" key="3">
    <source>
        <dbReference type="Proteomes" id="UP000348942"/>
    </source>
</evidence>
<protein>
    <submittedName>
        <fullName evidence="2">Alpha/beta fold hydrolase</fullName>
    </submittedName>
</protein>
<dbReference type="InterPro" id="IPR029058">
    <property type="entry name" value="AB_hydrolase_fold"/>
</dbReference>
<proteinExistence type="predicted"/>
<evidence type="ECO:0000259" key="1">
    <source>
        <dbReference type="Pfam" id="PF12146"/>
    </source>
</evidence>
<dbReference type="EMBL" id="CP045699">
    <property type="protein sequence ID" value="QGA63976.1"/>
    <property type="molecule type" value="Genomic_DNA"/>
</dbReference>
<evidence type="ECO:0000313" key="2">
    <source>
        <dbReference type="EMBL" id="QGA63976.1"/>
    </source>
</evidence>